<dbReference type="Gene3D" id="3.40.190.10">
    <property type="entry name" value="Periplasmic binding protein-like II"/>
    <property type="match status" value="1"/>
</dbReference>
<gene>
    <name evidence="1" type="ORF">X927_05655</name>
</gene>
<evidence type="ECO:0000313" key="1">
    <source>
        <dbReference type="EMBL" id="PNR99455.1"/>
    </source>
</evidence>
<dbReference type="EMBL" id="AZRN01000021">
    <property type="protein sequence ID" value="PNR99455.1"/>
    <property type="molecule type" value="Genomic_DNA"/>
</dbReference>
<dbReference type="AlphaFoldDB" id="A0A2K1P9H8"/>
<sequence length="419" mass="47873">MMKKGLMLIVMLFLLFAEYVSAVELTMYVTDESKGRVFREVVKVYQQEHPDVEIEVVAFPYANYMQKMSLVFLGGNPPDLLETTATYLPQMAPYLRDLGPDIEKNLGLSPQEYKDSTYDVVKVYLGEGEVVHAVPTAFTTYSLWVNKSMFEKAGIEYPPYGREEPWTWEEFKEILKKVKEVNQIPYAMSIEYSADKFFSYLALWNIKIVDEEGNFVMDQYEHAEKAIDEYVNLFKEGLVPPAEWLSGQSHTNDFFGGITAADWAGSWMARESFNAGKQNEVSPAYLPLIGDWFGVSGGGFLATPKTGDVEKEKAATEFVMWMANKDEGYTEYLKRSRDLSAYKGHIIDYGEPLLQEWAEVHLVLAERAPAWTTEVRANAVWSRLTDTIRKDISLGITGQMTAEEMIEHWKTEAERVKVQ</sequence>
<reference evidence="1 2" key="1">
    <citation type="submission" date="2013-12" db="EMBL/GenBank/DDBJ databases">
        <title>Comparative genomics of Petrotoga isolates.</title>
        <authorList>
            <person name="Nesbo C.L."/>
            <person name="Charchuk R."/>
            <person name="Chow K."/>
        </authorList>
    </citation>
    <scope>NUCLEOTIDE SEQUENCE [LARGE SCALE GENOMIC DNA]</scope>
    <source>
        <strain evidence="1 2">DSM 14811</strain>
    </source>
</reference>
<dbReference type="SUPFAM" id="SSF53850">
    <property type="entry name" value="Periplasmic binding protein-like II"/>
    <property type="match status" value="1"/>
</dbReference>
<accession>A0A2K1P9H8</accession>
<dbReference type="InterPro" id="IPR050490">
    <property type="entry name" value="Bact_solute-bd_prot1"/>
</dbReference>
<dbReference type="InterPro" id="IPR006059">
    <property type="entry name" value="SBP"/>
</dbReference>
<keyword evidence="2" id="KW-1185">Reference proteome</keyword>
<dbReference type="Proteomes" id="UP000236604">
    <property type="component" value="Unassembled WGS sequence"/>
</dbReference>
<dbReference type="PANTHER" id="PTHR43649:SF32">
    <property type="entry name" value="SUGAR BINDING SECRETED PROTEIN"/>
    <property type="match status" value="1"/>
</dbReference>
<dbReference type="Pfam" id="PF01547">
    <property type="entry name" value="SBP_bac_1"/>
    <property type="match status" value="1"/>
</dbReference>
<name>A0A2K1P9H8_9BACT</name>
<evidence type="ECO:0000313" key="2">
    <source>
        <dbReference type="Proteomes" id="UP000236604"/>
    </source>
</evidence>
<protein>
    <submittedName>
        <fullName evidence="1">Sugar ABC transporter substrate-binding protein</fullName>
    </submittedName>
</protein>
<dbReference type="PANTHER" id="PTHR43649">
    <property type="entry name" value="ARABINOSE-BINDING PROTEIN-RELATED"/>
    <property type="match status" value="1"/>
</dbReference>
<comment type="caution">
    <text evidence="1">The sequence shown here is derived from an EMBL/GenBank/DDBJ whole genome shotgun (WGS) entry which is preliminary data.</text>
</comment>
<organism evidence="1 2">
    <name type="scientific">Petrotoga mexicana DSM 14811</name>
    <dbReference type="NCBI Taxonomy" id="1122954"/>
    <lineage>
        <taxon>Bacteria</taxon>
        <taxon>Thermotogati</taxon>
        <taxon>Thermotogota</taxon>
        <taxon>Thermotogae</taxon>
        <taxon>Petrotogales</taxon>
        <taxon>Petrotogaceae</taxon>
        <taxon>Petrotoga</taxon>
    </lineage>
</organism>
<proteinExistence type="predicted"/>